<dbReference type="Gene3D" id="2.60.40.10">
    <property type="entry name" value="Immunoglobulins"/>
    <property type="match status" value="1"/>
</dbReference>
<organism evidence="3 4">
    <name type="scientific">Labrus bergylta</name>
    <name type="common">ballan wrasse</name>
    <dbReference type="NCBI Taxonomy" id="56723"/>
    <lineage>
        <taxon>Eukaryota</taxon>
        <taxon>Metazoa</taxon>
        <taxon>Chordata</taxon>
        <taxon>Craniata</taxon>
        <taxon>Vertebrata</taxon>
        <taxon>Euteleostomi</taxon>
        <taxon>Actinopterygii</taxon>
        <taxon>Neopterygii</taxon>
        <taxon>Teleostei</taxon>
        <taxon>Neoteleostei</taxon>
        <taxon>Acanthomorphata</taxon>
        <taxon>Eupercaria</taxon>
        <taxon>Labriformes</taxon>
        <taxon>Labridae</taxon>
        <taxon>Labrus</taxon>
    </lineage>
</organism>
<dbReference type="GO" id="GO:0035723">
    <property type="term" value="P:interleukin-15-mediated signaling pathway"/>
    <property type="evidence" value="ECO:0007669"/>
    <property type="project" value="TreeGrafter"/>
</dbReference>
<keyword evidence="1" id="KW-0472">Membrane</keyword>
<dbReference type="InterPro" id="IPR013783">
    <property type="entry name" value="Ig-like_fold"/>
</dbReference>
<evidence type="ECO:0000313" key="3">
    <source>
        <dbReference type="Ensembl" id="ENSLBEP00000006807.1"/>
    </source>
</evidence>
<dbReference type="InterPro" id="IPR003599">
    <property type="entry name" value="Ig_sub"/>
</dbReference>
<name>A0A3Q3EL73_9LABR</name>
<accession>A0A3Q3EL73</accession>
<dbReference type="GO" id="GO:0042110">
    <property type="term" value="P:T cell activation"/>
    <property type="evidence" value="ECO:0007669"/>
    <property type="project" value="TreeGrafter"/>
</dbReference>
<reference evidence="3" key="1">
    <citation type="submission" date="2025-08" db="UniProtKB">
        <authorList>
            <consortium name="Ensembl"/>
        </authorList>
    </citation>
    <scope>IDENTIFICATION</scope>
</reference>
<evidence type="ECO:0000313" key="4">
    <source>
        <dbReference type="Proteomes" id="UP000261660"/>
    </source>
</evidence>
<dbReference type="SUPFAM" id="SSF48726">
    <property type="entry name" value="Immunoglobulin"/>
    <property type="match status" value="1"/>
</dbReference>
<reference evidence="3" key="2">
    <citation type="submission" date="2025-09" db="UniProtKB">
        <authorList>
            <consortium name="Ensembl"/>
        </authorList>
    </citation>
    <scope>IDENTIFICATION</scope>
</reference>
<feature type="transmembrane region" description="Helical" evidence="1">
    <location>
        <begin position="164"/>
        <end position="189"/>
    </location>
</feature>
<proteinExistence type="predicted"/>
<feature type="domain" description="Ig-like" evidence="2">
    <location>
        <begin position="13"/>
        <end position="121"/>
    </location>
</feature>
<dbReference type="AlphaFoldDB" id="A0A3Q3EL73"/>
<dbReference type="PANTHER" id="PTHR11422:SF5">
    <property type="entry name" value="DIVERSE IMMUNOGLOBULIN DOMAIN-CONTAINING PROTEIN 1.1 ISOFORM X1-RELATED"/>
    <property type="match status" value="1"/>
</dbReference>
<keyword evidence="4" id="KW-1185">Reference proteome</keyword>
<dbReference type="InterPro" id="IPR036179">
    <property type="entry name" value="Ig-like_dom_sf"/>
</dbReference>
<dbReference type="GO" id="GO:0045121">
    <property type="term" value="C:membrane raft"/>
    <property type="evidence" value="ECO:0007669"/>
    <property type="project" value="TreeGrafter"/>
</dbReference>
<dbReference type="STRING" id="56723.ENSLBEP00000006807"/>
<dbReference type="Pfam" id="PF07686">
    <property type="entry name" value="V-set"/>
    <property type="match status" value="1"/>
</dbReference>
<dbReference type="GO" id="GO:0070374">
    <property type="term" value="P:positive regulation of ERK1 and ERK2 cascade"/>
    <property type="evidence" value="ECO:0007669"/>
    <property type="project" value="TreeGrafter"/>
</dbReference>
<dbReference type="GO" id="GO:0042289">
    <property type="term" value="F:MHC class II protein binding"/>
    <property type="evidence" value="ECO:0007669"/>
    <property type="project" value="TreeGrafter"/>
</dbReference>
<dbReference type="GeneTree" id="ENSGT00930000151352"/>
<keyword evidence="1" id="KW-0812">Transmembrane</keyword>
<keyword evidence="1" id="KW-1133">Transmembrane helix</keyword>
<evidence type="ECO:0000256" key="1">
    <source>
        <dbReference type="SAM" id="Phobius"/>
    </source>
</evidence>
<dbReference type="InterPro" id="IPR013106">
    <property type="entry name" value="Ig_V-set"/>
</dbReference>
<dbReference type="GO" id="GO:0009897">
    <property type="term" value="C:external side of plasma membrane"/>
    <property type="evidence" value="ECO:0007669"/>
    <property type="project" value="TreeGrafter"/>
</dbReference>
<dbReference type="PROSITE" id="PS50835">
    <property type="entry name" value="IG_LIKE"/>
    <property type="match status" value="1"/>
</dbReference>
<dbReference type="InterPro" id="IPR007110">
    <property type="entry name" value="Ig-like_dom"/>
</dbReference>
<dbReference type="Proteomes" id="UP000261660">
    <property type="component" value="Unplaced"/>
</dbReference>
<sequence length="210" mass="23727">SLIFISSYWRRRPLLHSQNVPSFTVRVGDDVTLPCGRVTEDQPNCDQITWLFSRDIGKAAVELVTNGDLSKNAKAKAERLNVSEDCSLVIKNVTPQDVGLYTCRQFRSGEQHGPDAKVSLSCTNSVPTLKPFLMRTNVCQTAKDITLPLVSIQRHEPEASHPCWAMIFYVYYTVKTLTFCALRVFLLIFDVRSGRVTAALFSRVQERITR</sequence>
<dbReference type="InParanoid" id="A0A3Q3EL73"/>
<dbReference type="GO" id="GO:1990782">
    <property type="term" value="F:protein tyrosine kinase binding"/>
    <property type="evidence" value="ECO:0007669"/>
    <property type="project" value="TreeGrafter"/>
</dbReference>
<dbReference type="Ensembl" id="ENSLBET00000007149.1">
    <property type="protein sequence ID" value="ENSLBEP00000006807.1"/>
    <property type="gene ID" value="ENSLBEG00000005247.1"/>
</dbReference>
<dbReference type="PANTHER" id="PTHR11422">
    <property type="entry name" value="T-CELL SURFACE GLYCOPROTEIN CD4"/>
    <property type="match status" value="1"/>
</dbReference>
<dbReference type="SMART" id="SM00409">
    <property type="entry name" value="IG"/>
    <property type="match status" value="1"/>
</dbReference>
<evidence type="ECO:0000259" key="2">
    <source>
        <dbReference type="PROSITE" id="PS50835"/>
    </source>
</evidence>
<protein>
    <recommendedName>
        <fullName evidence="2">Ig-like domain-containing protein</fullName>
    </recommendedName>
</protein>